<dbReference type="InterPro" id="IPR014441">
    <property type="entry name" value="UCP006425_b-propeller"/>
</dbReference>
<dbReference type="EMBL" id="NZBU01000009">
    <property type="protein sequence ID" value="MAG22237.1"/>
    <property type="molecule type" value="Genomic_DNA"/>
</dbReference>
<dbReference type="Pfam" id="PF09826">
    <property type="entry name" value="Beta_propel"/>
    <property type="match status" value="1"/>
</dbReference>
<evidence type="ECO:0000313" key="3">
    <source>
        <dbReference type="Proteomes" id="UP000226592"/>
    </source>
</evidence>
<keyword evidence="1" id="KW-0472">Membrane</keyword>
<proteinExistence type="predicted"/>
<dbReference type="Proteomes" id="UP000226592">
    <property type="component" value="Unassembled WGS sequence"/>
</dbReference>
<dbReference type="PIRSF" id="PIRSF006425">
    <property type="entry name" value="UCP006425_WD40"/>
    <property type="match status" value="1"/>
</dbReference>
<protein>
    <recommendedName>
        <fullName evidence="4">Beta-propeller domain-containing protein</fullName>
    </recommendedName>
</protein>
<evidence type="ECO:0000256" key="1">
    <source>
        <dbReference type="SAM" id="Phobius"/>
    </source>
</evidence>
<gene>
    <name evidence="2" type="ORF">CL943_02950</name>
</gene>
<keyword evidence="1" id="KW-0812">Transmembrane</keyword>
<feature type="transmembrane region" description="Helical" evidence="1">
    <location>
        <begin position="7"/>
        <end position="27"/>
    </location>
</feature>
<organism evidence="2 3">
    <name type="scientific">Candidatus Iainarchaeum sp</name>
    <dbReference type="NCBI Taxonomy" id="3101447"/>
    <lineage>
        <taxon>Archaea</taxon>
        <taxon>Candidatus Iainarchaeota</taxon>
        <taxon>Candidatus Iainarchaeia</taxon>
        <taxon>Candidatus Iainarchaeales</taxon>
        <taxon>Candidatus Iainarchaeaceae</taxon>
        <taxon>Candidatus Iainarchaeum</taxon>
    </lineage>
</organism>
<reference evidence="3" key="1">
    <citation type="submission" date="2017-09" db="EMBL/GenBank/DDBJ databases">
        <title>The Reconstruction of 2,631 Draft Metagenome-Assembled Genomes from the Global Oceans.</title>
        <authorList>
            <person name="Tully B.J."/>
            <person name="Graham E.D."/>
            <person name="Heidelberg J.F."/>
        </authorList>
    </citation>
    <scope>NUCLEOTIDE SEQUENCE [LARGE SCALE GENOMIC DNA]</scope>
</reference>
<dbReference type="InterPro" id="IPR019198">
    <property type="entry name" value="Beta_propeller_containing"/>
</dbReference>
<name>A0A2D6M1E9_9ARCH</name>
<accession>A0A2D6M1E9</accession>
<evidence type="ECO:0000313" key="2">
    <source>
        <dbReference type="EMBL" id="MAG22237.1"/>
    </source>
</evidence>
<evidence type="ECO:0008006" key="4">
    <source>
        <dbReference type="Google" id="ProtNLM"/>
    </source>
</evidence>
<comment type="caution">
    <text evidence="2">The sequence shown here is derived from an EMBL/GenBank/DDBJ whole genome shotgun (WGS) entry which is preliminary data.</text>
</comment>
<sequence>MNSRLELLGLLIVIGVAVFGFSMLLGIEPGEIDGVQFKEIPRFDSHAALVSAFEQARAEGRQYGIMNTTMRTLGAPMAMSESAVGAAKDGGSSDFSTTNVQVEGVDEADIVKSDGKYIYNLTRKSLVITDAYPINTAKIASQTKLEEINPIEMFISGDKLLLFGNKYRTYEYEDKRTGAPGIAVESMVDCLGCWGRSSNVLVQLYDISDRSNPVLDKELEFQGNYISSRLIEDDAYFVVTSWPDYRILEGDAEKDIIPLMREDGVEKKVAEATEIGYIAPMPAQNFITISSINLQTAETEKETIVGNAQNVFASQTNIYLAGTIWKPVTDIPIAREASEIIVGDVENTVINKFGLDNGKIGFLGQGSVPGRILNQFSMDEFNSNFRIATTVGWNGYNNLYVLDKEMNTIGSLEDLAPGESIYSARFMGNKAYMVTFKKADPLFVIDVSDPTNPRVLGKLKIPGYSDYLHPIDETHLIGVGKEAIESVKGDFAWYQGLKMAVFDVSDVANPKEMHKIVIGDRGTDSYALRDHKAFLYDKEKDLLVLPIMLAEIPEDYKKPEWNPDWPAYGEPVFQGAFVFKLTLENGFEERGRITHVTEEDELKRGYYFGDDYSVKRSLYIGNVLYTLSNQVLKANSLDNLEELKEFVFE</sequence>
<dbReference type="AlphaFoldDB" id="A0A2D6M1E9"/>
<keyword evidence="1" id="KW-1133">Transmembrane helix</keyword>